<comment type="caution">
    <text evidence="3">The sequence shown here is derived from an EMBL/GenBank/DDBJ whole genome shotgun (WGS) entry which is preliminary data.</text>
</comment>
<dbReference type="InterPro" id="IPR041110">
    <property type="entry name" value="PBECR2"/>
</dbReference>
<dbReference type="Pfam" id="PF04233">
    <property type="entry name" value="Phage_Mu_F"/>
    <property type="match status" value="1"/>
</dbReference>
<dbReference type="Proteomes" id="UP000035514">
    <property type="component" value="Unassembled WGS sequence"/>
</dbReference>
<dbReference type="AlphaFoldDB" id="A0A0G9K610"/>
<sequence>MKIQMVKLDFQKTPQSIVDYLKNKQLTLTYNHYELLKQAHDKAFTVAKVTRMDLLNDIHSSLIEAIKTGRNFEAWKKSIIPTLEKKGWWGTQEITNPKTGEIKKVIINSNRLKKIYTINTRVAYQKHRYEEMMKLPLSTYWMYRCSFLENSRERHKAMHGTVLHRDHEFWIENYPPNDYMCFCGVTAHSESDLKRRGLTPTQGKIQSIATEDWAYNVGKNTNVAALKKINLDDSLNNLPILNKVKDESLKNLDFNGLKNKFYQALAIKEGDIFIDKTNDPITITDDFFKSLDYIKVRNKGRELYIIELANALKDPDEIFLQFEALKNKSDKYVDENSRVVKKFMKYYKTEAGAKRALIVLVEYLKDKTTGISAYVIDSQGAVETKRVEKLIYKKD</sequence>
<dbReference type="InterPro" id="IPR006528">
    <property type="entry name" value="Phage_head_morphogenesis_dom"/>
</dbReference>
<proteinExistence type="predicted"/>
<feature type="domain" description="Phage head morphogenesis" evidence="1">
    <location>
        <begin position="56"/>
        <end position="185"/>
    </location>
</feature>
<dbReference type="PATRIC" id="fig|1447256.3.peg.375"/>
<evidence type="ECO:0000259" key="1">
    <source>
        <dbReference type="Pfam" id="PF04233"/>
    </source>
</evidence>
<evidence type="ECO:0000313" key="3">
    <source>
        <dbReference type="EMBL" id="KLE01901.1"/>
    </source>
</evidence>
<evidence type="ECO:0000259" key="2">
    <source>
        <dbReference type="Pfam" id="PF18810"/>
    </source>
</evidence>
<reference evidence="3 4" key="1">
    <citation type="submission" date="2014-01" db="EMBL/GenBank/DDBJ databases">
        <title>Development of a Comparative Genomic Fingerprinting Assay for High Resolution Genotyping of Arcobacter butzleri.</title>
        <authorList>
            <person name="Webb A.L."/>
            <person name="Inglis G.D."/>
            <person name="Kruczkiewicz P."/>
            <person name="Selinger L.B."/>
            <person name="Taboada E.N."/>
        </authorList>
    </citation>
    <scope>NUCLEOTIDE SEQUENCE [LARGE SCALE GENOMIC DNA]</scope>
    <source>
        <strain evidence="3 4">L348</strain>
    </source>
</reference>
<evidence type="ECO:0000313" key="4">
    <source>
        <dbReference type="Proteomes" id="UP000035514"/>
    </source>
</evidence>
<dbReference type="Pfam" id="PF18810">
    <property type="entry name" value="PBECR2"/>
    <property type="match status" value="1"/>
</dbReference>
<protein>
    <recommendedName>
        <fullName evidence="5">Phage head morphogenesis domain-containing protein</fullName>
    </recommendedName>
</protein>
<evidence type="ECO:0008006" key="5">
    <source>
        <dbReference type="Google" id="ProtNLM"/>
    </source>
</evidence>
<organism evidence="3 4">
    <name type="scientific">Aliarcobacter butzleri L348</name>
    <dbReference type="NCBI Taxonomy" id="1447256"/>
    <lineage>
        <taxon>Bacteria</taxon>
        <taxon>Pseudomonadati</taxon>
        <taxon>Campylobacterota</taxon>
        <taxon>Epsilonproteobacteria</taxon>
        <taxon>Campylobacterales</taxon>
        <taxon>Arcobacteraceae</taxon>
        <taxon>Aliarcobacter</taxon>
    </lineage>
</organism>
<name>A0A0G9K610_9BACT</name>
<gene>
    <name evidence="3" type="ORF">AA20_01950</name>
</gene>
<dbReference type="EMBL" id="JAIQ01000050">
    <property type="protein sequence ID" value="KLE01901.1"/>
    <property type="molecule type" value="Genomic_DNA"/>
</dbReference>
<feature type="domain" description="Phage-Barnase-EndoU-ColicinE5/D-RelE like nuclease 2" evidence="2">
    <location>
        <begin position="268"/>
        <end position="393"/>
    </location>
</feature>
<accession>A0A0G9K610</accession>